<sequence length="188" mass="20638">MSIIRPFGAEDLLKINAVNIDPWTETYLSTWPDYSCVATGPHGGRINAYGKPILPSLQYTPANLKIHSAQTAVIGKHEPPEPHPLHHGHVTALSVSPPYRGLGLAKQLMSFLEQRSGPDAHDTWFVDLFVRCINGRAIEMYEKMGYSVYRRVVGYYNGMEGVGNSPDQLDGFGPQTCEIKRKGGAGSA</sequence>
<evidence type="ECO:0000313" key="2">
    <source>
        <dbReference type="Proteomes" id="UP001230649"/>
    </source>
</evidence>
<dbReference type="EMBL" id="JASBWS010000040">
    <property type="protein sequence ID" value="KAJ9106925.1"/>
    <property type="molecule type" value="Genomic_DNA"/>
</dbReference>
<reference evidence="1" key="1">
    <citation type="submission" date="2023-04" db="EMBL/GenBank/DDBJ databases">
        <title>Draft Genome sequencing of Naganishia species isolated from polar environments using Oxford Nanopore Technology.</title>
        <authorList>
            <person name="Leo P."/>
            <person name="Venkateswaran K."/>
        </authorList>
    </citation>
    <scope>NUCLEOTIDE SEQUENCE</scope>
    <source>
        <strain evidence="1">MNA-CCFEE 5262</strain>
    </source>
</reference>
<dbReference type="Proteomes" id="UP001230649">
    <property type="component" value="Unassembled WGS sequence"/>
</dbReference>
<gene>
    <name evidence="1" type="ORF">QFC20_003934</name>
</gene>
<accession>A0ACC2W6F5</accession>
<evidence type="ECO:0000313" key="1">
    <source>
        <dbReference type="EMBL" id="KAJ9106925.1"/>
    </source>
</evidence>
<keyword evidence="2" id="KW-1185">Reference proteome</keyword>
<proteinExistence type="predicted"/>
<name>A0ACC2W6F5_9TREE</name>
<comment type="caution">
    <text evidence="1">The sequence shown here is derived from an EMBL/GenBank/DDBJ whole genome shotgun (WGS) entry which is preliminary data.</text>
</comment>
<organism evidence="1 2">
    <name type="scientific">Naganishia adeliensis</name>
    <dbReference type="NCBI Taxonomy" id="92952"/>
    <lineage>
        <taxon>Eukaryota</taxon>
        <taxon>Fungi</taxon>
        <taxon>Dikarya</taxon>
        <taxon>Basidiomycota</taxon>
        <taxon>Agaricomycotina</taxon>
        <taxon>Tremellomycetes</taxon>
        <taxon>Filobasidiales</taxon>
        <taxon>Filobasidiaceae</taxon>
        <taxon>Naganishia</taxon>
    </lineage>
</organism>
<protein>
    <submittedName>
        <fullName evidence="1">Uncharacterized protein</fullName>
    </submittedName>
</protein>